<dbReference type="InterPro" id="IPR058154">
    <property type="entry name" value="Bxb1_TTP-like"/>
</dbReference>
<dbReference type="Pfam" id="PF25681">
    <property type="entry name" value="Phage_TTP_17"/>
    <property type="match status" value="1"/>
</dbReference>
<evidence type="ECO:0008006" key="3">
    <source>
        <dbReference type="Google" id="ProtNLM"/>
    </source>
</evidence>
<keyword evidence="2" id="KW-1185">Reference proteome</keyword>
<dbReference type="RefSeq" id="WP_154546377.1">
    <property type="nucleotide sequence ID" value="NZ_VUMY01000023.1"/>
</dbReference>
<comment type="caution">
    <text evidence="1">The sequence shown here is derived from an EMBL/GenBank/DDBJ whole genome shotgun (WGS) entry which is preliminary data.</text>
</comment>
<organism evidence="1 2">
    <name type="scientific">Mobiluncus porci</name>
    <dbReference type="NCBI Taxonomy" id="2652278"/>
    <lineage>
        <taxon>Bacteria</taxon>
        <taxon>Bacillati</taxon>
        <taxon>Actinomycetota</taxon>
        <taxon>Actinomycetes</taxon>
        <taxon>Actinomycetales</taxon>
        <taxon>Actinomycetaceae</taxon>
        <taxon>Mobiluncus</taxon>
    </lineage>
</organism>
<proteinExistence type="predicted"/>
<protein>
    <recommendedName>
        <fullName evidence="3">Phage tail protein</fullName>
    </recommendedName>
</protein>
<sequence length="205" mass="22506">MAEKQLLDRDDILVGAPDQQTTGAIFSAPIGTTLPEYPGDELDKAFVGSGYVNEDGVTITPEKSKEGIKDWSLEVVRELLTEFKNSIAWAHLSTSKESLKNYFGDENVTTEVATDEHGNIIRAKLNAKDYPRKSWVFRIKDGDNRVLIVVPDGQIGEVGEVPFQTGAAITWPVTMSTFPDKNGDHVHFIFDDGKKLTAGEHGVDG</sequence>
<dbReference type="EMBL" id="VUMY01000023">
    <property type="protein sequence ID" value="MST50571.1"/>
    <property type="molecule type" value="Genomic_DNA"/>
</dbReference>
<dbReference type="Proteomes" id="UP000442535">
    <property type="component" value="Unassembled WGS sequence"/>
</dbReference>
<accession>A0A7K0K526</accession>
<evidence type="ECO:0000313" key="1">
    <source>
        <dbReference type="EMBL" id="MST50571.1"/>
    </source>
</evidence>
<name>A0A7K0K526_9ACTO</name>
<evidence type="ECO:0000313" key="2">
    <source>
        <dbReference type="Proteomes" id="UP000442535"/>
    </source>
</evidence>
<dbReference type="AlphaFoldDB" id="A0A7K0K526"/>
<gene>
    <name evidence="1" type="ORF">FYJ63_10120</name>
</gene>
<reference evidence="1 2" key="1">
    <citation type="submission" date="2019-08" db="EMBL/GenBank/DDBJ databases">
        <title>In-depth cultivation of the pig gut microbiome towards novel bacterial diversity and tailored functional studies.</title>
        <authorList>
            <person name="Wylensek D."/>
            <person name="Hitch T.C.A."/>
            <person name="Clavel T."/>
        </authorList>
    </citation>
    <scope>NUCLEOTIDE SEQUENCE [LARGE SCALE GENOMIC DNA]</scope>
    <source>
        <strain evidence="1 2">RF-GAM-744-WT-7</strain>
    </source>
</reference>